<name>A0AC35TH26_9BILA</name>
<dbReference type="WBParaSite" id="RSKR_0000047200.1">
    <property type="protein sequence ID" value="RSKR_0000047200.1"/>
    <property type="gene ID" value="RSKR_0000047200"/>
</dbReference>
<reference evidence="2" key="1">
    <citation type="submission" date="2016-11" db="UniProtKB">
        <authorList>
            <consortium name="WormBaseParasite"/>
        </authorList>
    </citation>
    <scope>IDENTIFICATION</scope>
    <source>
        <strain evidence="2">KR3021</strain>
    </source>
</reference>
<accession>A0AC35TH26</accession>
<proteinExistence type="predicted"/>
<protein>
    <submittedName>
        <fullName evidence="2">Single-stranded DNA-binding protein</fullName>
    </submittedName>
</protein>
<sequence length="171" mass="18856">MLRYTLKTISSIPAGSVRALTVSAVKFNDTPIKPNRGDVDQLFNASPSEQQPRRRQAFSVNRAEIIGGVTADPIIRQNATNNTEFASLQVATNIENRKANGEISSFTDYHNVLVFGRAVEFIKKAVNKGTRLYVTGRISVTDTVKDNGEKIRNTRIIADTVQLFGGSKRSE</sequence>
<organism evidence="1 2">
    <name type="scientific">Rhabditophanes sp. KR3021</name>
    <dbReference type="NCBI Taxonomy" id="114890"/>
    <lineage>
        <taxon>Eukaryota</taxon>
        <taxon>Metazoa</taxon>
        <taxon>Ecdysozoa</taxon>
        <taxon>Nematoda</taxon>
        <taxon>Chromadorea</taxon>
        <taxon>Rhabditida</taxon>
        <taxon>Tylenchina</taxon>
        <taxon>Panagrolaimomorpha</taxon>
        <taxon>Strongyloidoidea</taxon>
        <taxon>Alloionematidae</taxon>
        <taxon>Rhabditophanes</taxon>
    </lineage>
</organism>
<dbReference type="Proteomes" id="UP000095286">
    <property type="component" value="Unplaced"/>
</dbReference>
<evidence type="ECO:0000313" key="2">
    <source>
        <dbReference type="WBParaSite" id="RSKR_0000047200.1"/>
    </source>
</evidence>
<evidence type="ECO:0000313" key="1">
    <source>
        <dbReference type="Proteomes" id="UP000095286"/>
    </source>
</evidence>